<dbReference type="GeneID" id="101604540"/>
<reference evidence="8" key="2">
    <citation type="submission" date="2025-09" db="UniProtKB">
        <authorList>
            <consortium name="Ensembl"/>
        </authorList>
    </citation>
    <scope>IDENTIFICATION</scope>
</reference>
<keyword evidence="6" id="KW-0527">Neuropeptide</keyword>
<evidence type="ECO:0000256" key="5">
    <source>
        <dbReference type="ARBA" id="ARBA00022729"/>
    </source>
</evidence>
<reference evidence="8" key="1">
    <citation type="submission" date="2025-08" db="UniProtKB">
        <authorList>
            <consortium name="Ensembl"/>
        </authorList>
    </citation>
    <scope>IDENTIFICATION</scope>
</reference>
<dbReference type="GeneTree" id="ENSGT00940000158204"/>
<keyword evidence="5 7" id="KW-0732">Signal</keyword>
<evidence type="ECO:0000256" key="2">
    <source>
        <dbReference type="ARBA" id="ARBA00005292"/>
    </source>
</evidence>
<dbReference type="PRINTS" id="PR01889">
    <property type="entry name" value="PPNRPEPTIDEB"/>
</dbReference>
<dbReference type="OrthoDB" id="9942334at2759"/>
<dbReference type="CTD" id="256933"/>
<keyword evidence="4" id="KW-0165">Cleavage on pair of basic residues</keyword>
<evidence type="ECO:0000256" key="1">
    <source>
        <dbReference type="ARBA" id="ARBA00004613"/>
    </source>
</evidence>
<organism evidence="8 9">
    <name type="scientific">Jaculus jaculus</name>
    <name type="common">Lesser Egyptian jerboa</name>
    <dbReference type="NCBI Taxonomy" id="51337"/>
    <lineage>
        <taxon>Eukaryota</taxon>
        <taxon>Metazoa</taxon>
        <taxon>Chordata</taxon>
        <taxon>Craniata</taxon>
        <taxon>Vertebrata</taxon>
        <taxon>Euteleostomi</taxon>
        <taxon>Mammalia</taxon>
        <taxon>Eutheria</taxon>
        <taxon>Euarchontoglires</taxon>
        <taxon>Glires</taxon>
        <taxon>Rodentia</taxon>
        <taxon>Myomorpha</taxon>
        <taxon>Dipodoidea</taxon>
        <taxon>Dipodidae</taxon>
        <taxon>Dipodinae</taxon>
        <taxon>Jaculus</taxon>
    </lineage>
</organism>
<name>A0A8C5K9T2_JACJA</name>
<dbReference type="PRINTS" id="PR01888">
    <property type="entry name" value="NROPEPTIDEBW"/>
</dbReference>
<sequence>MARCATLVPAALALLLLLTLPGLAWYKPATGPRHYSVGRAAGLLSNFHRSMSTRRSESPVPFVGTVHPRRTSAFSELLPSLRTLAVCVKDITPNLQSCERLLDSQGTFQCKADVFLSLHKADCHST</sequence>
<protein>
    <submittedName>
        <fullName evidence="8">Neuropeptide B</fullName>
    </submittedName>
</protein>
<dbReference type="GO" id="GO:0007631">
    <property type="term" value="P:feeding behavior"/>
    <property type="evidence" value="ECO:0007669"/>
    <property type="project" value="TreeGrafter"/>
</dbReference>
<evidence type="ECO:0000313" key="9">
    <source>
        <dbReference type="Proteomes" id="UP000694385"/>
    </source>
</evidence>
<dbReference type="PANTHER" id="PTHR28553:SF1">
    <property type="entry name" value="NEUROPEPTIDE B"/>
    <property type="match status" value="1"/>
</dbReference>
<evidence type="ECO:0000256" key="6">
    <source>
        <dbReference type="ARBA" id="ARBA00023320"/>
    </source>
</evidence>
<dbReference type="Pfam" id="PF15180">
    <property type="entry name" value="NPBW"/>
    <property type="match status" value="1"/>
</dbReference>
<dbReference type="Ensembl" id="ENSJJAT00000013368.1">
    <property type="protein sequence ID" value="ENSJJAP00000006967.1"/>
    <property type="gene ID" value="ENSJJAG00000011500.1"/>
</dbReference>
<gene>
    <name evidence="8" type="primary">Npb</name>
</gene>
<dbReference type="GO" id="GO:0005576">
    <property type="term" value="C:extracellular region"/>
    <property type="evidence" value="ECO:0007669"/>
    <property type="project" value="UniProtKB-SubCell"/>
</dbReference>
<feature type="signal peptide" evidence="7">
    <location>
        <begin position="1"/>
        <end position="24"/>
    </location>
</feature>
<keyword evidence="9" id="KW-1185">Reference proteome</keyword>
<comment type="subcellular location">
    <subcellularLocation>
        <location evidence="1">Secreted</location>
    </subcellularLocation>
</comment>
<accession>A0A8C5K9T2</accession>
<dbReference type="InterPro" id="IPR013297">
    <property type="entry name" value="Neuropept_BW_pre"/>
</dbReference>
<dbReference type="OMA" id="ATFQCRA"/>
<keyword evidence="3" id="KW-0964">Secreted</keyword>
<proteinExistence type="inferred from homology"/>
<evidence type="ECO:0000313" key="8">
    <source>
        <dbReference type="Ensembl" id="ENSJJAP00000006967.1"/>
    </source>
</evidence>
<evidence type="ECO:0000256" key="4">
    <source>
        <dbReference type="ARBA" id="ARBA00022685"/>
    </source>
</evidence>
<evidence type="ECO:0000256" key="7">
    <source>
        <dbReference type="SAM" id="SignalP"/>
    </source>
</evidence>
<dbReference type="Proteomes" id="UP000694385">
    <property type="component" value="Unassembled WGS sequence"/>
</dbReference>
<dbReference type="PANTHER" id="PTHR28553">
    <property type="entry name" value="NEUROPEPTIDE B"/>
    <property type="match status" value="1"/>
</dbReference>
<feature type="chain" id="PRO_5034573034" evidence="7">
    <location>
        <begin position="25"/>
        <end position="126"/>
    </location>
</feature>
<dbReference type="InterPro" id="IPR013298">
    <property type="entry name" value="Neuropept_B_pre"/>
</dbReference>
<comment type="similarity">
    <text evidence="2">Belongs to the neuropeptide B/W family.</text>
</comment>
<dbReference type="AlphaFoldDB" id="A0A8C5K9T2"/>
<dbReference type="GO" id="GO:0007218">
    <property type="term" value="P:neuropeptide signaling pathway"/>
    <property type="evidence" value="ECO:0007669"/>
    <property type="project" value="UniProtKB-KW"/>
</dbReference>
<evidence type="ECO:0000256" key="3">
    <source>
        <dbReference type="ARBA" id="ARBA00022525"/>
    </source>
</evidence>
<dbReference type="GO" id="GO:0001664">
    <property type="term" value="F:G protein-coupled receptor binding"/>
    <property type="evidence" value="ECO:0007669"/>
    <property type="project" value="InterPro"/>
</dbReference>